<dbReference type="PROSITE" id="PS51740">
    <property type="entry name" value="SPOVT_ABRB"/>
    <property type="match status" value="1"/>
</dbReference>
<dbReference type="InterPro" id="IPR007159">
    <property type="entry name" value="SpoVT-AbrB_dom"/>
</dbReference>
<organism evidence="4 5">
    <name type="scientific">Lentilactobacillus parakefiri</name>
    <dbReference type="NCBI Taxonomy" id="152332"/>
    <lineage>
        <taxon>Bacteria</taxon>
        <taxon>Bacillati</taxon>
        <taxon>Bacillota</taxon>
        <taxon>Bacilli</taxon>
        <taxon>Lactobacillales</taxon>
        <taxon>Lactobacillaceae</taxon>
        <taxon>Lentilactobacillus</taxon>
    </lineage>
</organism>
<evidence type="ECO:0000313" key="5">
    <source>
        <dbReference type="Proteomes" id="UP000216802"/>
    </source>
</evidence>
<keyword evidence="1" id="KW-0238">DNA-binding</keyword>
<dbReference type="AlphaFoldDB" id="A0A269XVC3"/>
<evidence type="ECO:0000256" key="1">
    <source>
        <dbReference type="PROSITE-ProRule" id="PRU01076"/>
    </source>
</evidence>
<dbReference type="InterPro" id="IPR037914">
    <property type="entry name" value="SpoVT-AbrB_sf"/>
</dbReference>
<proteinExistence type="predicted"/>
<dbReference type="GO" id="GO:0003677">
    <property type="term" value="F:DNA binding"/>
    <property type="evidence" value="ECO:0007669"/>
    <property type="project" value="UniProtKB-UniRule"/>
</dbReference>
<evidence type="ECO:0000313" key="4">
    <source>
        <dbReference type="EMBL" id="PAK77215.1"/>
    </source>
</evidence>
<name>A0A269XVC3_9LACO</name>
<reference evidence="4 5" key="1">
    <citation type="submission" date="2017-04" db="EMBL/GenBank/DDBJ databases">
        <title>Kefir bacterial isolates.</title>
        <authorList>
            <person name="Kim Y."/>
            <person name="Blasche S."/>
            <person name="Patil K.R."/>
        </authorList>
    </citation>
    <scope>NUCLEOTIDE SEQUENCE [LARGE SCALE GENOMIC DNA]</scope>
    <source>
        <strain evidence="4 5">OG2</strain>
    </source>
</reference>
<dbReference type="EMBL" id="NCXI01000137">
    <property type="protein sequence ID" value="PAK77215.1"/>
    <property type="molecule type" value="Genomic_DNA"/>
</dbReference>
<feature type="region of interest" description="Disordered" evidence="2">
    <location>
        <begin position="72"/>
        <end position="91"/>
    </location>
</feature>
<evidence type="ECO:0000256" key="2">
    <source>
        <dbReference type="SAM" id="MobiDB-lite"/>
    </source>
</evidence>
<gene>
    <name evidence="4" type="ORF">B8W98_11290</name>
</gene>
<dbReference type="Gene3D" id="2.10.260.10">
    <property type="match status" value="1"/>
</dbReference>
<protein>
    <submittedName>
        <fullName evidence="4">AbrB family transcriptional regulator</fullName>
    </submittedName>
</protein>
<comment type="caution">
    <text evidence="4">The sequence shown here is derived from an EMBL/GenBank/DDBJ whole genome shotgun (WGS) entry which is preliminary data.</text>
</comment>
<dbReference type="SUPFAM" id="SSF89447">
    <property type="entry name" value="AbrB/MazE/MraZ-like"/>
    <property type="match status" value="1"/>
</dbReference>
<accession>A0A269XVC3</accession>
<dbReference type="NCBIfam" id="TIGR01439">
    <property type="entry name" value="lp_hng_hel_AbrB"/>
    <property type="match status" value="1"/>
</dbReference>
<dbReference type="SMART" id="SM00966">
    <property type="entry name" value="SpoVT_AbrB"/>
    <property type="match status" value="1"/>
</dbReference>
<dbReference type="Proteomes" id="UP000216802">
    <property type="component" value="Unassembled WGS sequence"/>
</dbReference>
<feature type="domain" description="SpoVT-AbrB" evidence="3">
    <location>
        <begin position="9"/>
        <end position="55"/>
    </location>
</feature>
<dbReference type="Pfam" id="PF04014">
    <property type="entry name" value="MazE_antitoxin"/>
    <property type="match status" value="1"/>
</dbReference>
<dbReference type="RefSeq" id="WP_095355234.1">
    <property type="nucleotide sequence ID" value="NZ_NCXI01000137.1"/>
</dbReference>
<evidence type="ECO:0000259" key="3">
    <source>
        <dbReference type="PROSITE" id="PS51740"/>
    </source>
</evidence>
<sequence length="91" mass="10134">MAKSDTNVVIVSKITANNQVTIPKTVREVLNVQASDEIEWEVGFDGQVTVKKASPEESDFWKIVDEQEEKYGKVDTPEVDWGSDVGSEEFG</sequence>